<sequence length="64" mass="7431">MKLQQLLEQLQTDGVWCLAVLPLYRDRKSYTTSLPRYSLVQKYLRLGEKIVVVSLKLLPAWAPV</sequence>
<keyword evidence="2" id="KW-1185">Reference proteome</keyword>
<dbReference type="Proteomes" id="UP000189933">
    <property type="component" value="Unassembled WGS sequence"/>
</dbReference>
<proteinExistence type="predicted"/>
<dbReference type="AlphaFoldDB" id="A0A1T4S8A4"/>
<gene>
    <name evidence="1" type="ORF">SAMN02745885_02507</name>
</gene>
<name>A0A1T4S8A4_9FIRM</name>
<accession>A0A1T4S8A4</accession>
<organism evidence="1 2">
    <name type="scientific">Carboxydocella sporoproducens DSM 16521</name>
    <dbReference type="NCBI Taxonomy" id="1121270"/>
    <lineage>
        <taxon>Bacteria</taxon>
        <taxon>Bacillati</taxon>
        <taxon>Bacillota</taxon>
        <taxon>Clostridia</taxon>
        <taxon>Eubacteriales</taxon>
        <taxon>Clostridiales Family XVI. Incertae Sedis</taxon>
        <taxon>Carboxydocella</taxon>
    </lineage>
</organism>
<evidence type="ECO:0000313" key="2">
    <source>
        <dbReference type="Proteomes" id="UP000189933"/>
    </source>
</evidence>
<dbReference type="EMBL" id="FUXM01000046">
    <property type="protein sequence ID" value="SKA24474.1"/>
    <property type="molecule type" value="Genomic_DNA"/>
</dbReference>
<protein>
    <submittedName>
        <fullName evidence="1">Uncharacterized protein</fullName>
    </submittedName>
</protein>
<dbReference type="RefSeq" id="WP_078666479.1">
    <property type="nucleotide sequence ID" value="NZ_FUXM01000046.1"/>
</dbReference>
<evidence type="ECO:0000313" key="1">
    <source>
        <dbReference type="EMBL" id="SKA24474.1"/>
    </source>
</evidence>
<reference evidence="2" key="1">
    <citation type="submission" date="2017-02" db="EMBL/GenBank/DDBJ databases">
        <authorList>
            <person name="Varghese N."/>
            <person name="Submissions S."/>
        </authorList>
    </citation>
    <scope>NUCLEOTIDE SEQUENCE [LARGE SCALE GENOMIC DNA]</scope>
    <source>
        <strain evidence="2">DSM 16521</strain>
    </source>
</reference>